<dbReference type="NCBIfam" id="NF001489">
    <property type="entry name" value="PRK00346.1-3"/>
    <property type="match status" value="1"/>
</dbReference>
<dbReference type="FunFam" id="3.40.1210.10:FF:000001">
    <property type="entry name" value="5'/3'-nucleotidase SurE"/>
    <property type="match status" value="1"/>
</dbReference>
<evidence type="ECO:0000256" key="4">
    <source>
        <dbReference type="ARBA" id="ARBA00011062"/>
    </source>
</evidence>
<dbReference type="GO" id="GO:0008253">
    <property type="term" value="F:5'-nucleotidase activity"/>
    <property type="evidence" value="ECO:0007669"/>
    <property type="project" value="UniProtKB-UniRule"/>
</dbReference>
<evidence type="ECO:0000313" key="11">
    <source>
        <dbReference type="EMBL" id="RUO34749.1"/>
    </source>
</evidence>
<proteinExistence type="inferred from homology"/>
<evidence type="ECO:0000256" key="6">
    <source>
        <dbReference type="ARBA" id="ARBA00022723"/>
    </source>
</evidence>
<evidence type="ECO:0000256" key="7">
    <source>
        <dbReference type="ARBA" id="ARBA00022741"/>
    </source>
</evidence>
<comment type="caution">
    <text evidence="11">The sequence shown here is derived from an EMBL/GenBank/DDBJ whole genome shotgun (WGS) entry which is preliminary data.</text>
</comment>
<dbReference type="GO" id="GO:0046872">
    <property type="term" value="F:metal ion binding"/>
    <property type="evidence" value="ECO:0007669"/>
    <property type="project" value="UniProtKB-UniRule"/>
</dbReference>
<evidence type="ECO:0000256" key="8">
    <source>
        <dbReference type="ARBA" id="ARBA00022801"/>
    </source>
</evidence>
<protein>
    <recommendedName>
        <fullName evidence="9">5'-nucleotidase SurE</fullName>
        <ecNumber evidence="9">3.1.3.5</ecNumber>
    </recommendedName>
    <alternativeName>
        <fullName evidence="9">Nucleoside 5'-monophosphate phosphohydrolase</fullName>
    </alternativeName>
</protein>
<accession>A0A432WM38</accession>
<evidence type="ECO:0000256" key="1">
    <source>
        <dbReference type="ARBA" id="ARBA00000815"/>
    </source>
</evidence>
<feature type="binding site" evidence="9">
    <location>
        <position position="39"/>
    </location>
    <ligand>
        <name>a divalent metal cation</name>
        <dbReference type="ChEBI" id="CHEBI:60240"/>
    </ligand>
</feature>
<comment type="catalytic activity">
    <reaction evidence="1 9">
        <text>a ribonucleoside 5'-phosphate + H2O = a ribonucleoside + phosphate</text>
        <dbReference type="Rhea" id="RHEA:12484"/>
        <dbReference type="ChEBI" id="CHEBI:15377"/>
        <dbReference type="ChEBI" id="CHEBI:18254"/>
        <dbReference type="ChEBI" id="CHEBI:43474"/>
        <dbReference type="ChEBI" id="CHEBI:58043"/>
        <dbReference type="EC" id="3.1.3.5"/>
    </reaction>
</comment>
<keyword evidence="8 9" id="KW-0378">Hydrolase</keyword>
<evidence type="ECO:0000259" key="10">
    <source>
        <dbReference type="Pfam" id="PF01975"/>
    </source>
</evidence>
<comment type="cofactor">
    <cofactor evidence="9">
        <name>a divalent metal cation</name>
        <dbReference type="ChEBI" id="CHEBI:60240"/>
    </cofactor>
    <text evidence="9">Binds 1 divalent metal cation per subunit.</text>
</comment>
<keyword evidence="6 9" id="KW-0479">Metal-binding</keyword>
<comment type="cofactor">
    <cofactor evidence="2">
        <name>Mg(2+)</name>
        <dbReference type="ChEBI" id="CHEBI:18420"/>
    </cofactor>
</comment>
<keyword evidence="5 9" id="KW-0963">Cytoplasm</keyword>
<dbReference type="NCBIfam" id="TIGR00087">
    <property type="entry name" value="surE"/>
    <property type="match status" value="1"/>
</dbReference>
<feature type="binding site" evidence="9">
    <location>
        <position position="91"/>
    </location>
    <ligand>
        <name>a divalent metal cation</name>
        <dbReference type="ChEBI" id="CHEBI:60240"/>
    </ligand>
</feature>
<dbReference type="SUPFAM" id="SSF64167">
    <property type="entry name" value="SurE-like"/>
    <property type="match status" value="1"/>
</dbReference>
<sequence>MKILLSNDDGVRAPGITVLYKALSEIADVRVIAPERNCSGASNSLTLHDPLRVEQLENGFISVNGTPTDCVHLGTNSPLAEIPDLVVSGINDAPNMGDDVLYSGTVAAATEGRFMGLPAIAVSMGAPGHDYYETAAKVVTDLVLRLQQKPLSADFVLNVNVPYCSLKGIKGTRITRLGRRHRAEGMVRGTDPRGRELFWYGPVGQHQDDGPDTDFAAIRDHYVSITPLTVDMTAPVTQQDNVRDWLTNDL</sequence>
<evidence type="ECO:0000256" key="5">
    <source>
        <dbReference type="ARBA" id="ARBA00022490"/>
    </source>
</evidence>
<dbReference type="InterPro" id="IPR002828">
    <property type="entry name" value="SurE-like_Pase/nucleotidase"/>
</dbReference>
<evidence type="ECO:0000313" key="12">
    <source>
        <dbReference type="Proteomes" id="UP000287823"/>
    </source>
</evidence>
<comment type="subcellular location">
    <subcellularLocation>
        <location evidence="3 9">Cytoplasm</location>
    </subcellularLocation>
</comment>
<dbReference type="HAMAP" id="MF_00060">
    <property type="entry name" value="SurE"/>
    <property type="match status" value="1"/>
</dbReference>
<dbReference type="AlphaFoldDB" id="A0A432WM38"/>
<dbReference type="GO" id="GO:0000166">
    <property type="term" value="F:nucleotide binding"/>
    <property type="evidence" value="ECO:0007669"/>
    <property type="project" value="UniProtKB-KW"/>
</dbReference>
<dbReference type="InterPro" id="IPR036523">
    <property type="entry name" value="SurE-like_sf"/>
</dbReference>
<dbReference type="RefSeq" id="WP_126797796.1">
    <property type="nucleotide sequence ID" value="NZ_PIPO01000001.1"/>
</dbReference>
<dbReference type="Pfam" id="PF01975">
    <property type="entry name" value="SurE"/>
    <property type="match status" value="1"/>
</dbReference>
<dbReference type="PANTHER" id="PTHR30457:SF12">
    <property type="entry name" value="5'_3'-NUCLEOTIDASE SURE"/>
    <property type="match status" value="1"/>
</dbReference>
<name>A0A432WM38_9GAMM</name>
<gene>
    <name evidence="9" type="primary">surE</name>
    <name evidence="11" type="ORF">CWE14_01760</name>
</gene>
<evidence type="ECO:0000256" key="3">
    <source>
        <dbReference type="ARBA" id="ARBA00004496"/>
    </source>
</evidence>
<keyword evidence="12" id="KW-1185">Reference proteome</keyword>
<dbReference type="PANTHER" id="PTHR30457">
    <property type="entry name" value="5'-NUCLEOTIDASE SURE"/>
    <property type="match status" value="1"/>
</dbReference>
<dbReference type="GO" id="GO:0004309">
    <property type="term" value="F:exopolyphosphatase activity"/>
    <property type="evidence" value="ECO:0007669"/>
    <property type="project" value="TreeGrafter"/>
</dbReference>
<comment type="function">
    <text evidence="9">Nucleotidase that shows phosphatase activity on nucleoside 5'-monophosphates.</text>
</comment>
<feature type="binding site" evidence="9">
    <location>
        <position position="8"/>
    </location>
    <ligand>
        <name>a divalent metal cation</name>
        <dbReference type="ChEBI" id="CHEBI:60240"/>
    </ligand>
</feature>
<evidence type="ECO:0000256" key="9">
    <source>
        <dbReference type="HAMAP-Rule" id="MF_00060"/>
    </source>
</evidence>
<dbReference type="EMBL" id="PIPO01000001">
    <property type="protein sequence ID" value="RUO34749.1"/>
    <property type="molecule type" value="Genomic_DNA"/>
</dbReference>
<evidence type="ECO:0000256" key="2">
    <source>
        <dbReference type="ARBA" id="ARBA00001946"/>
    </source>
</evidence>
<feature type="domain" description="Survival protein SurE-like phosphatase/nucleotidase" evidence="10">
    <location>
        <begin position="3"/>
        <end position="183"/>
    </location>
</feature>
<dbReference type="NCBIfam" id="NF001490">
    <property type="entry name" value="PRK00346.1-4"/>
    <property type="match status" value="1"/>
</dbReference>
<dbReference type="GO" id="GO:0008254">
    <property type="term" value="F:3'-nucleotidase activity"/>
    <property type="evidence" value="ECO:0007669"/>
    <property type="project" value="TreeGrafter"/>
</dbReference>
<feature type="binding site" evidence="9">
    <location>
        <position position="9"/>
    </location>
    <ligand>
        <name>a divalent metal cation</name>
        <dbReference type="ChEBI" id="CHEBI:60240"/>
    </ligand>
</feature>
<dbReference type="Proteomes" id="UP000287823">
    <property type="component" value="Unassembled WGS sequence"/>
</dbReference>
<organism evidence="11 12">
    <name type="scientific">Aliidiomarina soli</name>
    <dbReference type="NCBI Taxonomy" id="1928574"/>
    <lineage>
        <taxon>Bacteria</taxon>
        <taxon>Pseudomonadati</taxon>
        <taxon>Pseudomonadota</taxon>
        <taxon>Gammaproteobacteria</taxon>
        <taxon>Alteromonadales</taxon>
        <taxon>Idiomarinaceae</taxon>
        <taxon>Aliidiomarina</taxon>
    </lineage>
</organism>
<dbReference type="Gene3D" id="3.40.1210.10">
    <property type="entry name" value="Survival protein SurE-like phosphatase/nucleotidase"/>
    <property type="match status" value="1"/>
</dbReference>
<dbReference type="EC" id="3.1.3.5" evidence="9"/>
<dbReference type="InterPro" id="IPR030048">
    <property type="entry name" value="SurE"/>
</dbReference>
<dbReference type="GO" id="GO:0005737">
    <property type="term" value="C:cytoplasm"/>
    <property type="evidence" value="ECO:0007669"/>
    <property type="project" value="UniProtKB-SubCell"/>
</dbReference>
<keyword evidence="7 9" id="KW-0547">Nucleotide-binding</keyword>
<reference evidence="11 12" key="1">
    <citation type="journal article" date="2011" name="Front. Microbiol.">
        <title>Genomic signatures of strain selection and enhancement in Bacillus atrophaeus var. globigii, a historical biowarfare simulant.</title>
        <authorList>
            <person name="Gibbons H.S."/>
            <person name="Broomall S.M."/>
            <person name="McNew L.A."/>
            <person name="Daligault H."/>
            <person name="Chapman C."/>
            <person name="Bruce D."/>
            <person name="Karavis M."/>
            <person name="Krepps M."/>
            <person name="McGregor P.A."/>
            <person name="Hong C."/>
            <person name="Park K.H."/>
            <person name="Akmal A."/>
            <person name="Feldman A."/>
            <person name="Lin J.S."/>
            <person name="Chang W.E."/>
            <person name="Higgs B.W."/>
            <person name="Demirev P."/>
            <person name="Lindquist J."/>
            <person name="Liem A."/>
            <person name="Fochler E."/>
            <person name="Read T.D."/>
            <person name="Tapia R."/>
            <person name="Johnson S."/>
            <person name="Bishop-Lilly K.A."/>
            <person name="Detter C."/>
            <person name="Han C."/>
            <person name="Sozhamannan S."/>
            <person name="Rosenzweig C.N."/>
            <person name="Skowronski E.W."/>
        </authorList>
    </citation>
    <scope>NUCLEOTIDE SEQUENCE [LARGE SCALE GENOMIC DNA]</scope>
    <source>
        <strain evidence="11 12">Y4G10-17</strain>
    </source>
</reference>
<comment type="similarity">
    <text evidence="4 9">Belongs to the SurE nucleotidase family.</text>
</comment>